<keyword evidence="3 6" id="KW-0450">Lipoyl</keyword>
<evidence type="ECO:0000259" key="8">
    <source>
        <dbReference type="PROSITE" id="PS50968"/>
    </source>
</evidence>
<dbReference type="Proteomes" id="UP000752696">
    <property type="component" value="Unassembled WGS sequence"/>
</dbReference>
<dbReference type="Pfam" id="PF00364">
    <property type="entry name" value="Biotin_lipoyl"/>
    <property type="match status" value="1"/>
</dbReference>
<dbReference type="PROSITE" id="PS51826">
    <property type="entry name" value="PSBD"/>
    <property type="match status" value="1"/>
</dbReference>
<feature type="compositionally biased region" description="Pro residues" evidence="7">
    <location>
        <begin position="163"/>
        <end position="200"/>
    </location>
</feature>
<dbReference type="SUPFAM" id="SSF47005">
    <property type="entry name" value="Peripheral subunit-binding domain of 2-oxo acid dehydrogenase complex"/>
    <property type="match status" value="1"/>
</dbReference>
<dbReference type="SUPFAM" id="SSF51230">
    <property type="entry name" value="Single hybrid motif"/>
    <property type="match status" value="1"/>
</dbReference>
<dbReference type="Pfam" id="PF02817">
    <property type="entry name" value="E3_binding"/>
    <property type="match status" value="1"/>
</dbReference>
<evidence type="ECO:0000256" key="5">
    <source>
        <dbReference type="ARBA" id="ARBA00023315"/>
    </source>
</evidence>
<evidence type="ECO:0000256" key="3">
    <source>
        <dbReference type="ARBA" id="ARBA00022823"/>
    </source>
</evidence>
<dbReference type="PROSITE" id="PS50968">
    <property type="entry name" value="BIOTINYL_LIPOYL"/>
    <property type="match status" value="1"/>
</dbReference>
<dbReference type="FunFam" id="3.30.559.10:FF:000003">
    <property type="entry name" value="Acetyltransferase component of pyruvate dehydrogenase complex"/>
    <property type="match status" value="1"/>
</dbReference>
<comment type="caution">
    <text evidence="10">The sequence shown here is derived from an EMBL/GenBank/DDBJ whole genome shotgun (WGS) entry which is preliminary data.</text>
</comment>
<evidence type="ECO:0000256" key="7">
    <source>
        <dbReference type="SAM" id="MobiDB-lite"/>
    </source>
</evidence>
<dbReference type="InterPro" id="IPR036625">
    <property type="entry name" value="E3-bd_dom_sf"/>
</dbReference>
<comment type="cofactor">
    <cofactor evidence="6">
        <name>(R)-lipoate</name>
        <dbReference type="ChEBI" id="CHEBI:83088"/>
    </cofactor>
    <text evidence="6">Binds 1 lipoyl cofactor covalently.</text>
</comment>
<dbReference type="InterPro" id="IPR001078">
    <property type="entry name" value="2-oxoacid_DH_actylTfrase"/>
</dbReference>
<dbReference type="GO" id="GO:0045254">
    <property type="term" value="C:pyruvate dehydrogenase complex"/>
    <property type="evidence" value="ECO:0007669"/>
    <property type="project" value="UniProtKB-UniRule"/>
</dbReference>
<evidence type="ECO:0000256" key="4">
    <source>
        <dbReference type="ARBA" id="ARBA00022946"/>
    </source>
</evidence>
<comment type="subcellular location">
    <subcellularLocation>
        <location evidence="6">Mitochondrion</location>
    </subcellularLocation>
</comment>
<keyword evidence="2 6" id="KW-0808">Transferase</keyword>
<feature type="domain" description="Peripheral subunit-binding (PSBD)" evidence="9">
    <location>
        <begin position="207"/>
        <end position="244"/>
    </location>
</feature>
<dbReference type="InterPro" id="IPR003016">
    <property type="entry name" value="2-oxoA_DH_lipoyl-BS"/>
</dbReference>
<comment type="function">
    <text evidence="6">The pyruvate dehydrogenase complex catalyzes the overall conversion of pyruvate to acetyl-CoA and CO(2).</text>
</comment>
<dbReference type="CDD" id="cd06849">
    <property type="entry name" value="lipoyl_domain"/>
    <property type="match status" value="1"/>
</dbReference>
<dbReference type="EMBL" id="CAJDYZ010011701">
    <property type="protein sequence ID" value="CAD1479855.1"/>
    <property type="molecule type" value="Genomic_DNA"/>
</dbReference>
<dbReference type="AlphaFoldDB" id="A0A6V7HHL9"/>
<dbReference type="PANTHER" id="PTHR23151">
    <property type="entry name" value="DIHYDROLIPOAMIDE ACETYL/SUCCINYL-TRANSFERASE-RELATED"/>
    <property type="match status" value="1"/>
</dbReference>
<dbReference type="InterPro" id="IPR045257">
    <property type="entry name" value="E2/Pdx1"/>
</dbReference>
<dbReference type="PANTHER" id="PTHR23151:SF90">
    <property type="entry name" value="DIHYDROLIPOYLLYSINE-RESIDUE ACETYLTRANSFERASE COMPONENT OF PYRUVATE DEHYDROGENASE COMPLEX, MITOCHONDRIAL-RELATED"/>
    <property type="match status" value="1"/>
</dbReference>
<keyword evidence="4" id="KW-0809">Transit peptide</keyword>
<dbReference type="GO" id="GO:0006086">
    <property type="term" value="P:pyruvate decarboxylation to acetyl-CoA"/>
    <property type="evidence" value="ECO:0007669"/>
    <property type="project" value="InterPro"/>
</dbReference>
<accession>A0A6V7HHL9</accession>
<keyword evidence="11" id="KW-1185">Reference proteome</keyword>
<dbReference type="NCBIfam" id="TIGR01349">
    <property type="entry name" value="PDHac_trf_mito"/>
    <property type="match status" value="1"/>
</dbReference>
<evidence type="ECO:0000256" key="2">
    <source>
        <dbReference type="ARBA" id="ARBA00022679"/>
    </source>
</evidence>
<dbReference type="SUPFAM" id="SSF52777">
    <property type="entry name" value="CoA-dependent acyltransferases"/>
    <property type="match status" value="1"/>
</dbReference>
<dbReference type="Gene3D" id="2.40.50.100">
    <property type="match status" value="1"/>
</dbReference>
<feature type="region of interest" description="Disordered" evidence="7">
    <location>
        <begin position="161"/>
        <end position="205"/>
    </location>
</feature>
<dbReference type="GO" id="GO:0005739">
    <property type="term" value="C:mitochondrion"/>
    <property type="evidence" value="ECO:0007669"/>
    <property type="project" value="UniProtKB-SubCell"/>
</dbReference>
<dbReference type="InterPro" id="IPR011053">
    <property type="entry name" value="Single_hybrid_motif"/>
</dbReference>
<dbReference type="PROSITE" id="PS00189">
    <property type="entry name" value="LIPOYL"/>
    <property type="match status" value="1"/>
</dbReference>
<dbReference type="InterPro" id="IPR004167">
    <property type="entry name" value="PSBD"/>
</dbReference>
<evidence type="ECO:0000313" key="11">
    <source>
        <dbReference type="Proteomes" id="UP000752696"/>
    </source>
</evidence>
<keyword evidence="5 6" id="KW-0012">Acyltransferase</keyword>
<dbReference type="InterPro" id="IPR006257">
    <property type="entry name" value="LAT1"/>
</dbReference>
<name>A0A6V7HHL9_9HYME</name>
<dbReference type="InterPro" id="IPR023213">
    <property type="entry name" value="CAT-like_dom_sf"/>
</dbReference>
<dbReference type="FunFam" id="2.40.50.100:FF:000010">
    <property type="entry name" value="Acetyltransferase component of pyruvate dehydrogenase complex"/>
    <property type="match status" value="1"/>
</dbReference>
<gene>
    <name evidence="10" type="ORF">MHI_LOCUS886190</name>
</gene>
<organism evidence="10 11">
    <name type="scientific">Heterotrigona itama</name>
    <dbReference type="NCBI Taxonomy" id="395501"/>
    <lineage>
        <taxon>Eukaryota</taxon>
        <taxon>Metazoa</taxon>
        <taxon>Ecdysozoa</taxon>
        <taxon>Arthropoda</taxon>
        <taxon>Hexapoda</taxon>
        <taxon>Insecta</taxon>
        <taxon>Pterygota</taxon>
        <taxon>Neoptera</taxon>
        <taxon>Endopterygota</taxon>
        <taxon>Hymenoptera</taxon>
        <taxon>Apocrita</taxon>
        <taxon>Aculeata</taxon>
        <taxon>Apoidea</taxon>
        <taxon>Anthophila</taxon>
        <taxon>Apidae</taxon>
        <taxon>Heterotrigona</taxon>
    </lineage>
</organism>
<protein>
    <recommendedName>
        <fullName evidence="6">Acetyltransferase component of pyruvate dehydrogenase complex</fullName>
        <ecNumber evidence="6">2.3.1.12</ecNumber>
    </recommendedName>
</protein>
<dbReference type="EC" id="2.3.1.12" evidence="6"/>
<comment type="similarity">
    <text evidence="1 6">Belongs to the 2-oxoacid dehydrogenase family.</text>
</comment>
<dbReference type="Pfam" id="PF00198">
    <property type="entry name" value="2-oxoacid_dh"/>
    <property type="match status" value="1"/>
</dbReference>
<dbReference type="OrthoDB" id="537444at2759"/>
<dbReference type="Gene3D" id="3.30.559.10">
    <property type="entry name" value="Chloramphenicol acetyltransferase-like domain"/>
    <property type="match status" value="1"/>
</dbReference>
<reference evidence="10" key="1">
    <citation type="submission" date="2020-07" db="EMBL/GenBank/DDBJ databases">
        <authorList>
            <person name="Nazaruddin N."/>
        </authorList>
    </citation>
    <scope>NUCLEOTIDE SEQUENCE</scope>
</reference>
<evidence type="ECO:0000256" key="6">
    <source>
        <dbReference type="RuleBase" id="RU361137"/>
    </source>
</evidence>
<dbReference type="InterPro" id="IPR000089">
    <property type="entry name" value="Biotin_lipoyl"/>
</dbReference>
<dbReference type="GO" id="GO:0004742">
    <property type="term" value="F:dihydrolipoyllysine-residue acetyltransferase activity"/>
    <property type="evidence" value="ECO:0007669"/>
    <property type="project" value="UniProtKB-UniRule"/>
</dbReference>
<proteinExistence type="inferred from homology"/>
<dbReference type="Gene3D" id="4.10.320.10">
    <property type="entry name" value="E3-binding domain"/>
    <property type="match status" value="1"/>
</dbReference>
<sequence>MIRTTTSLRNELAHAILRSSVRTNTVRSVVIRCLHRKYLQRIQVHNSLRFMVTPWKQQLRYYADYPDHVKVQLPALSPTMETGTIVSWHKKEGDKLNEGDLLAEIETDKATMGFETPEEGYLAKIIVPAGTKNVAIGKLVCIIVPDEASVTAFKDFKDDAPAAPAPAAPAPSAPTPATPPPSPVTPPAPAAPSAPKPLPTTPGERIYASPLAKRLAAEKGLSLQGLTGSGLYGSITSKDLAGASVAVSQPAVTATGVPGVDVPVSNIRAVIAKRLLESKQTIPHYYLSIDVKMDAALEMREQFNKMLEKDKIKLSVNDIIIKGMAMACKKVPEGNSAWLGEIIRQYNNVDVSVAVSTESGLITPIVFSADTKGIVQISKDIKALATKAREGKLQPQEFQGGTITLSNLGMFGIKNFSAIINPPQSIILAVGTTETRLIPAKNEKGFTISQFMSVTASCDHRTVDGAVGAQWLTAFKSFIENPTTMLL</sequence>
<evidence type="ECO:0000313" key="10">
    <source>
        <dbReference type="EMBL" id="CAD1479855.1"/>
    </source>
</evidence>
<evidence type="ECO:0000259" key="9">
    <source>
        <dbReference type="PROSITE" id="PS51826"/>
    </source>
</evidence>
<comment type="catalytic activity">
    <reaction evidence="6">
        <text>N(6)-[(R)-dihydrolipoyl]-L-lysyl-[protein] + acetyl-CoA = N(6)-[(R)-S(8)-acetyldihydrolipoyl]-L-lysyl-[protein] + CoA</text>
        <dbReference type="Rhea" id="RHEA:17017"/>
        <dbReference type="Rhea" id="RHEA-COMP:10475"/>
        <dbReference type="Rhea" id="RHEA-COMP:10478"/>
        <dbReference type="ChEBI" id="CHEBI:57287"/>
        <dbReference type="ChEBI" id="CHEBI:57288"/>
        <dbReference type="ChEBI" id="CHEBI:83100"/>
        <dbReference type="ChEBI" id="CHEBI:83111"/>
        <dbReference type="EC" id="2.3.1.12"/>
    </reaction>
</comment>
<evidence type="ECO:0000256" key="1">
    <source>
        <dbReference type="ARBA" id="ARBA00007317"/>
    </source>
</evidence>
<feature type="domain" description="Lipoyl-binding" evidence="8">
    <location>
        <begin position="68"/>
        <end position="144"/>
    </location>
</feature>